<gene>
    <name evidence="2" type="ORF">AaE_011271</name>
</gene>
<evidence type="ECO:0000256" key="1">
    <source>
        <dbReference type="SAM" id="MobiDB-lite"/>
    </source>
</evidence>
<dbReference type="VEuPathDB" id="FungiDB:H257_08952"/>
<dbReference type="EMBL" id="VJMI01016984">
    <property type="protein sequence ID" value="KAF0715707.1"/>
    <property type="molecule type" value="Genomic_DNA"/>
</dbReference>
<feature type="region of interest" description="Disordered" evidence="1">
    <location>
        <begin position="1"/>
        <end position="28"/>
    </location>
</feature>
<organism evidence="2 3">
    <name type="scientific">Aphanomyces astaci</name>
    <name type="common">Crayfish plague agent</name>
    <dbReference type="NCBI Taxonomy" id="112090"/>
    <lineage>
        <taxon>Eukaryota</taxon>
        <taxon>Sar</taxon>
        <taxon>Stramenopiles</taxon>
        <taxon>Oomycota</taxon>
        <taxon>Saprolegniomycetes</taxon>
        <taxon>Saprolegniales</taxon>
        <taxon>Verrucalvaceae</taxon>
        <taxon>Aphanomyces</taxon>
    </lineage>
</organism>
<proteinExistence type="predicted"/>
<feature type="compositionally biased region" description="Basic residues" evidence="1">
    <location>
        <begin position="1"/>
        <end position="10"/>
    </location>
</feature>
<accession>A0A6A4ZR79</accession>
<dbReference type="AlphaFoldDB" id="A0A6A4ZR79"/>
<evidence type="ECO:0000313" key="3">
    <source>
        <dbReference type="Proteomes" id="UP000469452"/>
    </source>
</evidence>
<protein>
    <submittedName>
        <fullName evidence="2">Uncharacterized protein</fullName>
    </submittedName>
</protein>
<evidence type="ECO:0000313" key="2">
    <source>
        <dbReference type="EMBL" id="KAF0715707.1"/>
    </source>
</evidence>
<sequence>MVKKKGKKGKSSAADEGGEGQSTAEQYVPLDVPDEVDEFVTLDMRLLNWSYLNFRLKTKTTTRLFSIKVGRSTVQDR</sequence>
<comment type="caution">
    <text evidence="2">The sequence shown here is derived from an EMBL/GenBank/DDBJ whole genome shotgun (WGS) entry which is preliminary data.</text>
</comment>
<dbReference type="Proteomes" id="UP000469452">
    <property type="component" value="Unassembled WGS sequence"/>
</dbReference>
<name>A0A6A4ZR79_APHAT</name>
<reference evidence="2 3" key="1">
    <citation type="submission" date="2019-06" db="EMBL/GenBank/DDBJ databases">
        <title>Genomics analysis of Aphanomyces spp. identifies a new class of oomycete effector associated with host adaptation.</title>
        <authorList>
            <person name="Gaulin E."/>
        </authorList>
    </citation>
    <scope>NUCLEOTIDE SEQUENCE [LARGE SCALE GENOMIC DNA]</scope>
    <source>
        <strain evidence="2 3">E</strain>
    </source>
</reference>